<dbReference type="KEGG" id="pgri:PgNI_06638"/>
<evidence type="ECO:0000313" key="1">
    <source>
        <dbReference type="Proteomes" id="UP000515153"/>
    </source>
</evidence>
<dbReference type="GeneID" id="41961568"/>
<dbReference type="RefSeq" id="XP_030981877.1">
    <property type="nucleotide sequence ID" value="XM_031126659.1"/>
</dbReference>
<name>A0A6P8B3V6_PYRGI</name>
<sequence length="236" mass="25204">MEHKIWRGFYDLQHTCLSGPAWDCHEDWSGITNQKERKRLQNRLNKRAYLAPNVAPGFFPPDAEVLSSEAGPPFDYNSLCETAAARVPTIPEQSAPPSCDIQSPCANLPGLTELDGIDGFAGDLNVLGFPFDWLLSEVVRTPLDPCTQNERQTGHDYVHHHHQPQPAVRLGAAAQISHAHGSGVGGSDTPPATAGLACLGNQHSCPGEMGHPSAGKGMSADDGFSGFGYSADHSGI</sequence>
<reference evidence="2" key="3">
    <citation type="submission" date="2025-08" db="UniProtKB">
        <authorList>
            <consortium name="RefSeq"/>
        </authorList>
    </citation>
    <scope>IDENTIFICATION</scope>
    <source>
        <strain evidence="2">NI907</strain>
    </source>
</reference>
<keyword evidence="1" id="KW-1185">Reference proteome</keyword>
<evidence type="ECO:0000313" key="2">
    <source>
        <dbReference type="RefSeq" id="XP_030981877.1"/>
    </source>
</evidence>
<gene>
    <name evidence="2" type="ORF">PgNI_06638</name>
</gene>
<dbReference type="AlphaFoldDB" id="A0A6P8B3V6"/>
<reference evidence="2" key="2">
    <citation type="submission" date="2019-10" db="EMBL/GenBank/DDBJ databases">
        <authorList>
            <consortium name="NCBI Genome Project"/>
        </authorList>
    </citation>
    <scope>NUCLEOTIDE SEQUENCE</scope>
    <source>
        <strain evidence="2">NI907</strain>
    </source>
</reference>
<reference evidence="1 2" key="1">
    <citation type="journal article" date="2019" name="Mol. Biol. Evol.">
        <title>Blast fungal genomes show frequent chromosomal changes, gene gains and losses, and effector gene turnover.</title>
        <authorList>
            <person name="Gomez Luciano L.B."/>
            <person name="Jason Tsai I."/>
            <person name="Chuma I."/>
            <person name="Tosa Y."/>
            <person name="Chen Y.H."/>
            <person name="Li J.Y."/>
            <person name="Li M.Y."/>
            <person name="Jade Lu M.Y."/>
            <person name="Nakayashiki H."/>
            <person name="Li W.H."/>
        </authorList>
    </citation>
    <scope>NUCLEOTIDE SEQUENCE [LARGE SCALE GENOMIC DNA]</scope>
    <source>
        <strain evidence="1 2">NI907</strain>
    </source>
</reference>
<protein>
    <submittedName>
        <fullName evidence="2">Uncharacterized protein</fullName>
    </submittedName>
</protein>
<organism evidence="1 2">
    <name type="scientific">Pyricularia grisea</name>
    <name type="common">Crabgrass-specific blast fungus</name>
    <name type="synonym">Magnaporthe grisea</name>
    <dbReference type="NCBI Taxonomy" id="148305"/>
    <lineage>
        <taxon>Eukaryota</taxon>
        <taxon>Fungi</taxon>
        <taxon>Dikarya</taxon>
        <taxon>Ascomycota</taxon>
        <taxon>Pezizomycotina</taxon>
        <taxon>Sordariomycetes</taxon>
        <taxon>Sordariomycetidae</taxon>
        <taxon>Magnaporthales</taxon>
        <taxon>Pyriculariaceae</taxon>
        <taxon>Pyricularia</taxon>
    </lineage>
</organism>
<proteinExistence type="predicted"/>
<accession>A0A6P8B3V6</accession>
<dbReference type="Proteomes" id="UP000515153">
    <property type="component" value="Chromosome I"/>
</dbReference>